<dbReference type="Proteomes" id="UP000265515">
    <property type="component" value="Unassembled WGS sequence"/>
</dbReference>
<sequence length="427" mass="48594">MYNLLSEQVKEREKKKLGDAKLVSLEEEKKKLQMEEERRFQANKDRELQEARLGKIVRTSVKEVCESALGRKVEIPEDDDNEVIKLRKELEEIRTKSLGDSKEARVEALRKEKEALLKKNQESEEDRLRKDIADLRRNQEGGEEDRLRKEIAELKGEAGQGKANEGGQDAIIALQLQIKELSAFRTTLEEKNVELCTLKSENTHLKKDVNDLRDEFLTLRNKRTVGAVIESSPPEEPAKGKKRAVASTTAMYTPKDLEALQKAYKAALQGKEMAMKEADMLKERMAKMGASRIRLSARKSAFKKMTPRNLKTSFHAVEVESDDEKGKEGDAGRARSTEEVTKDLEVAKMTGFRDCRLKELRQAKKADMEAACTDEGISYIKLDQAKADVAEIRASQDFTGWLKEKDKQEEDDQQQHYATSTEEVGED</sequence>
<protein>
    <submittedName>
        <fullName evidence="3">Uncharacterized protein</fullName>
    </submittedName>
</protein>
<organism evidence="3 4">
    <name type="scientific">Chara braunii</name>
    <name type="common">Braun's stonewort</name>
    <dbReference type="NCBI Taxonomy" id="69332"/>
    <lineage>
        <taxon>Eukaryota</taxon>
        <taxon>Viridiplantae</taxon>
        <taxon>Streptophyta</taxon>
        <taxon>Charophyceae</taxon>
        <taxon>Charales</taxon>
        <taxon>Characeae</taxon>
        <taxon>Chara</taxon>
    </lineage>
</organism>
<dbReference type="EMBL" id="BFEA01001080">
    <property type="protein sequence ID" value="GBG92554.1"/>
    <property type="molecule type" value="Genomic_DNA"/>
</dbReference>
<feature type="coiled-coil region" evidence="1">
    <location>
        <begin position="15"/>
        <end position="45"/>
    </location>
</feature>
<feature type="coiled-coil region" evidence="1">
    <location>
        <begin position="99"/>
        <end position="157"/>
    </location>
</feature>
<dbReference type="AlphaFoldDB" id="A0A388MDB5"/>
<gene>
    <name evidence="3" type="ORF">CBR_g55948</name>
</gene>
<proteinExistence type="predicted"/>
<evidence type="ECO:0000313" key="3">
    <source>
        <dbReference type="EMBL" id="GBG92554.1"/>
    </source>
</evidence>
<evidence type="ECO:0000256" key="2">
    <source>
        <dbReference type="SAM" id="MobiDB-lite"/>
    </source>
</evidence>
<feature type="compositionally biased region" description="Polar residues" evidence="2">
    <location>
        <begin position="416"/>
        <end position="427"/>
    </location>
</feature>
<accession>A0A388MDB5</accession>
<evidence type="ECO:0000256" key="1">
    <source>
        <dbReference type="SAM" id="Coils"/>
    </source>
</evidence>
<dbReference type="Gramene" id="GBG92554">
    <property type="protein sequence ID" value="GBG92554"/>
    <property type="gene ID" value="CBR_g55948"/>
</dbReference>
<feature type="region of interest" description="Disordered" evidence="2">
    <location>
        <begin position="318"/>
        <end position="339"/>
    </location>
</feature>
<keyword evidence="1" id="KW-0175">Coiled coil</keyword>
<keyword evidence="4" id="KW-1185">Reference proteome</keyword>
<evidence type="ECO:0000313" key="4">
    <source>
        <dbReference type="Proteomes" id="UP000265515"/>
    </source>
</evidence>
<reference evidence="3 4" key="1">
    <citation type="journal article" date="2018" name="Cell">
        <title>The Chara Genome: Secondary Complexity and Implications for Plant Terrestrialization.</title>
        <authorList>
            <person name="Nishiyama T."/>
            <person name="Sakayama H."/>
            <person name="Vries J.D."/>
            <person name="Buschmann H."/>
            <person name="Saint-Marcoux D."/>
            <person name="Ullrich K.K."/>
            <person name="Haas F.B."/>
            <person name="Vanderstraeten L."/>
            <person name="Becker D."/>
            <person name="Lang D."/>
            <person name="Vosolsobe S."/>
            <person name="Rombauts S."/>
            <person name="Wilhelmsson P.K.I."/>
            <person name="Janitza P."/>
            <person name="Kern R."/>
            <person name="Heyl A."/>
            <person name="Rumpler F."/>
            <person name="Villalobos L.I.A.C."/>
            <person name="Clay J.M."/>
            <person name="Skokan R."/>
            <person name="Toyoda A."/>
            <person name="Suzuki Y."/>
            <person name="Kagoshima H."/>
            <person name="Schijlen E."/>
            <person name="Tajeshwar N."/>
            <person name="Catarino B."/>
            <person name="Hetherington A.J."/>
            <person name="Saltykova A."/>
            <person name="Bonnot C."/>
            <person name="Breuninger H."/>
            <person name="Symeonidi A."/>
            <person name="Radhakrishnan G.V."/>
            <person name="Van Nieuwerburgh F."/>
            <person name="Deforce D."/>
            <person name="Chang C."/>
            <person name="Karol K.G."/>
            <person name="Hedrich R."/>
            <person name="Ulvskov P."/>
            <person name="Glockner G."/>
            <person name="Delwiche C.F."/>
            <person name="Petrasek J."/>
            <person name="Van de Peer Y."/>
            <person name="Friml J."/>
            <person name="Beilby M."/>
            <person name="Dolan L."/>
            <person name="Kohara Y."/>
            <person name="Sugano S."/>
            <person name="Fujiyama A."/>
            <person name="Delaux P.-M."/>
            <person name="Quint M."/>
            <person name="TheiBen G."/>
            <person name="Hagemann M."/>
            <person name="Harholt J."/>
            <person name="Dunand C."/>
            <person name="Zachgo S."/>
            <person name="Langdale J."/>
            <person name="Maumus F."/>
            <person name="Straeten D.V.D."/>
            <person name="Gould S.B."/>
            <person name="Rensing S.A."/>
        </authorList>
    </citation>
    <scope>NUCLEOTIDE SEQUENCE [LARGE SCALE GENOMIC DNA]</scope>
    <source>
        <strain evidence="3 4">S276</strain>
    </source>
</reference>
<comment type="caution">
    <text evidence="3">The sequence shown here is derived from an EMBL/GenBank/DDBJ whole genome shotgun (WGS) entry which is preliminary data.</text>
</comment>
<name>A0A388MDB5_CHABU</name>
<feature type="region of interest" description="Disordered" evidence="2">
    <location>
        <begin position="398"/>
        <end position="427"/>
    </location>
</feature>
<feature type="compositionally biased region" description="Basic and acidic residues" evidence="2">
    <location>
        <begin position="324"/>
        <end position="339"/>
    </location>
</feature>